<feature type="transmembrane region" description="Helical" evidence="1">
    <location>
        <begin position="233"/>
        <end position="253"/>
    </location>
</feature>
<keyword evidence="1" id="KW-0472">Membrane</keyword>
<feature type="transmembrane region" description="Helical" evidence="1">
    <location>
        <begin position="90"/>
        <end position="115"/>
    </location>
</feature>
<feature type="transmembrane region" description="Helical" evidence="1">
    <location>
        <begin position="265"/>
        <end position="286"/>
    </location>
</feature>
<dbReference type="STRING" id="1769779.AUP74_01030"/>
<feature type="transmembrane region" description="Helical" evidence="1">
    <location>
        <begin position="194"/>
        <end position="212"/>
    </location>
</feature>
<dbReference type="PATRIC" id="fig|1769779.3.peg.1049"/>
<dbReference type="KEGG" id="micc:AUP74_01030"/>
<feature type="transmembrane region" description="Helical" evidence="1">
    <location>
        <begin position="336"/>
        <end position="359"/>
    </location>
</feature>
<feature type="transmembrane region" description="Helical" evidence="1">
    <location>
        <begin position="154"/>
        <end position="174"/>
    </location>
</feature>
<evidence type="ECO:0000313" key="3">
    <source>
        <dbReference type="Proteomes" id="UP000095672"/>
    </source>
</evidence>
<organism evidence="2 3">
    <name type="scientific">Microbulbifer aggregans</name>
    <dbReference type="NCBI Taxonomy" id="1769779"/>
    <lineage>
        <taxon>Bacteria</taxon>
        <taxon>Pseudomonadati</taxon>
        <taxon>Pseudomonadota</taxon>
        <taxon>Gammaproteobacteria</taxon>
        <taxon>Cellvibrionales</taxon>
        <taxon>Microbulbiferaceae</taxon>
        <taxon>Microbulbifer</taxon>
    </lineage>
</organism>
<protein>
    <submittedName>
        <fullName evidence="2">Uncharacterized protein</fullName>
    </submittedName>
</protein>
<evidence type="ECO:0000313" key="2">
    <source>
        <dbReference type="EMBL" id="AOS96495.1"/>
    </source>
</evidence>
<dbReference type="RefSeq" id="WP_145924321.1">
    <property type="nucleotide sequence ID" value="NZ_CP014143.1"/>
</dbReference>
<dbReference type="AlphaFoldDB" id="A0A1C9W5R5"/>
<keyword evidence="1" id="KW-0812">Transmembrane</keyword>
<feature type="transmembrane region" description="Helical" evidence="1">
    <location>
        <begin position="21"/>
        <end position="43"/>
    </location>
</feature>
<feature type="transmembrane region" description="Helical" evidence="1">
    <location>
        <begin position="127"/>
        <end position="147"/>
    </location>
</feature>
<dbReference type="Gene3D" id="1.20.1740.10">
    <property type="entry name" value="Amino acid/polyamine transporter I"/>
    <property type="match status" value="1"/>
</dbReference>
<dbReference type="Proteomes" id="UP000095672">
    <property type="component" value="Chromosome"/>
</dbReference>
<gene>
    <name evidence="2" type="ORF">AUP74_01030</name>
</gene>
<feature type="transmembrane region" description="Helical" evidence="1">
    <location>
        <begin position="49"/>
        <end position="69"/>
    </location>
</feature>
<keyword evidence="3" id="KW-1185">Reference proteome</keyword>
<sequence>MKRRPTVHSSGDPEALFRATVTPLASIFGSGFLVIVPILAGAVGPYAPIAMAIVCAVAFCVGAVIRFNIRTAEPALAGKPKESTLAFERCSDLALVMAYVISVCLYLHILSAFVLGSVHLDTDFNESLLTTAVIVVIMAIGLTRGLGALSMLEGWALGVTLVIIVMLIVGFGLYDLQAWQSSRGITLFKAAEHTPWEVATIVAGTLIVVQGFETTRYLGDEFTAKARVQASRLSQWLSTAVYLVFVTAALPLIHTLNGHFNDNSLIHLAAAASGLLVAPLVIAAALSQFSAAVADTLAATGNLEEVTHHQLKLRFGTVLVGGGAIALAWMANTLEIVALASRAFAFYYLLQCLVAISVSHSRGQQLFFSLVAAVLAFITVFAIPAS</sequence>
<dbReference type="OrthoDB" id="271600at2"/>
<reference evidence="3" key="1">
    <citation type="submission" date="2016-01" db="EMBL/GenBank/DDBJ databases">
        <title>Complete genome sequence of Microbulbifer sp. CCB-MM1, a halophile isolated from Matang Mangrove Forest, Perak.</title>
        <authorList>
            <person name="Moh T.H."/>
            <person name="Dinesh B."/>
            <person name="Lau N.-S."/>
            <person name="Go F."/>
            <person name="Alexander Chong S.-C."/>
        </authorList>
    </citation>
    <scope>NUCLEOTIDE SEQUENCE [LARGE SCALE GENOMIC DNA]</scope>
    <source>
        <strain evidence="3">CCB-MM1</strain>
    </source>
</reference>
<accession>A0A1C9W5R5</accession>
<dbReference type="EMBL" id="CP014143">
    <property type="protein sequence ID" value="AOS96495.1"/>
    <property type="molecule type" value="Genomic_DNA"/>
</dbReference>
<proteinExistence type="predicted"/>
<feature type="transmembrane region" description="Helical" evidence="1">
    <location>
        <begin position="366"/>
        <end position="385"/>
    </location>
</feature>
<keyword evidence="1" id="KW-1133">Transmembrane helix</keyword>
<feature type="transmembrane region" description="Helical" evidence="1">
    <location>
        <begin position="313"/>
        <end position="330"/>
    </location>
</feature>
<name>A0A1C9W5R5_9GAMM</name>
<evidence type="ECO:0000256" key="1">
    <source>
        <dbReference type="SAM" id="Phobius"/>
    </source>
</evidence>